<feature type="compositionally biased region" description="Basic and acidic residues" evidence="1">
    <location>
        <begin position="1139"/>
        <end position="1148"/>
    </location>
</feature>
<dbReference type="GO" id="GO:0005049">
    <property type="term" value="F:nuclear export signal receptor activity"/>
    <property type="evidence" value="ECO:0007669"/>
    <property type="project" value="InterPro"/>
</dbReference>
<feature type="region of interest" description="Disordered" evidence="1">
    <location>
        <begin position="1134"/>
        <end position="1163"/>
    </location>
</feature>
<dbReference type="VEuPathDB" id="FungiDB:SPPG_01577"/>
<dbReference type="InterPro" id="IPR045065">
    <property type="entry name" value="XPO1/5"/>
</dbReference>
<dbReference type="InParanoid" id="A0A0L0HSU2"/>
<organism evidence="4 5">
    <name type="scientific">Spizellomyces punctatus (strain DAOM BR117)</name>
    <dbReference type="NCBI Taxonomy" id="645134"/>
    <lineage>
        <taxon>Eukaryota</taxon>
        <taxon>Fungi</taxon>
        <taxon>Fungi incertae sedis</taxon>
        <taxon>Chytridiomycota</taxon>
        <taxon>Chytridiomycota incertae sedis</taxon>
        <taxon>Chytridiomycetes</taxon>
        <taxon>Spizellomycetales</taxon>
        <taxon>Spizellomycetaceae</taxon>
        <taxon>Spizellomyces</taxon>
    </lineage>
</organism>
<dbReference type="SUPFAM" id="SSF48371">
    <property type="entry name" value="ARM repeat"/>
    <property type="match status" value="1"/>
</dbReference>
<dbReference type="GeneID" id="27685229"/>
<dbReference type="InterPro" id="IPR013598">
    <property type="entry name" value="Exportin-1/Importin-b-like"/>
</dbReference>
<dbReference type="AlphaFoldDB" id="A0A0L0HSU2"/>
<feature type="domain" description="Exportin-5 C-terminal" evidence="3">
    <location>
        <begin position="284"/>
        <end position="1119"/>
    </location>
</feature>
<dbReference type="GO" id="GO:0005737">
    <property type="term" value="C:cytoplasm"/>
    <property type="evidence" value="ECO:0007669"/>
    <property type="project" value="TreeGrafter"/>
</dbReference>
<dbReference type="InterPro" id="IPR045478">
    <property type="entry name" value="Exportin-5_C"/>
</dbReference>
<evidence type="ECO:0000313" key="4">
    <source>
        <dbReference type="EMBL" id="KND04142.1"/>
    </source>
</evidence>
<dbReference type="OrthoDB" id="2215036at2759"/>
<gene>
    <name evidence="4" type="ORF">SPPG_01577</name>
</gene>
<dbReference type="RefSeq" id="XP_016612181.1">
    <property type="nucleotide sequence ID" value="XM_016749894.1"/>
</dbReference>
<dbReference type="OMA" id="IAKRSWG"/>
<accession>A0A0L0HSU2</accession>
<evidence type="ECO:0000259" key="3">
    <source>
        <dbReference type="Pfam" id="PF19273"/>
    </source>
</evidence>
<dbReference type="FunCoup" id="A0A0L0HSU2">
    <property type="interactions" value="741"/>
</dbReference>
<dbReference type="GO" id="GO:0003723">
    <property type="term" value="F:RNA binding"/>
    <property type="evidence" value="ECO:0007669"/>
    <property type="project" value="TreeGrafter"/>
</dbReference>
<proteinExistence type="predicted"/>
<feature type="domain" description="Exportin-1/Importin-beta-like" evidence="2">
    <location>
        <begin position="16"/>
        <end position="75"/>
    </location>
</feature>
<evidence type="ECO:0000313" key="5">
    <source>
        <dbReference type="Proteomes" id="UP000053201"/>
    </source>
</evidence>
<dbReference type="PANTHER" id="PTHR11223">
    <property type="entry name" value="EXPORTIN 1/5"/>
    <property type="match status" value="1"/>
</dbReference>
<keyword evidence="5" id="KW-1185">Reference proteome</keyword>
<dbReference type="GO" id="GO:0042565">
    <property type="term" value="C:RNA nuclear export complex"/>
    <property type="evidence" value="ECO:0007669"/>
    <property type="project" value="TreeGrafter"/>
</dbReference>
<dbReference type="GO" id="GO:0005634">
    <property type="term" value="C:nucleus"/>
    <property type="evidence" value="ECO:0007669"/>
    <property type="project" value="TreeGrafter"/>
</dbReference>
<name>A0A0L0HSU2_SPIPD</name>
<protein>
    <submittedName>
        <fullName evidence="4">Uncharacterized protein</fullName>
    </submittedName>
</protein>
<dbReference type="Proteomes" id="UP000053201">
    <property type="component" value="Unassembled WGS sequence"/>
</dbReference>
<evidence type="ECO:0000259" key="2">
    <source>
        <dbReference type="Pfam" id="PF08389"/>
    </source>
</evidence>
<dbReference type="GO" id="GO:0006611">
    <property type="term" value="P:protein export from nucleus"/>
    <property type="evidence" value="ECO:0007669"/>
    <property type="project" value="InterPro"/>
</dbReference>
<dbReference type="EMBL" id="KQ257451">
    <property type="protein sequence ID" value="KND04142.1"/>
    <property type="molecule type" value="Genomic_DNA"/>
</dbReference>
<dbReference type="InterPro" id="IPR011989">
    <property type="entry name" value="ARM-like"/>
</dbReference>
<dbReference type="STRING" id="645134.A0A0L0HSU2"/>
<sequence length="1163" mass="131302">MYILIKGTHEIFVERTYIKEKVSRLFVEVAKRMWPIQWPHMDILLRELYAQNPTTRELCLLIYRSLAEDVFLYDDVVAELRKQELVTGMMAVTVSAHILEDLHAKRGADVNLRSEGTQQPTDSGRTDFEMLLRLIRANPENEGWLNRWVGGAADLHQEWIVQRAGNAEQAPVTERLAVLTLNTLVVYLDWVLLRAIGESRVAYLLTELLLSASLPIRQSAAECLIVLFSRNIHYADTENRLSCIWTPIFSDGNLEKMITAWARVHGQTDAGGIDSVEQTSLVEEEDYKFMKRLAQGATALGENQICFRKAAEAPPNFTRYLEFMMVIFDHPSILVASTTASLWGELVKHDYFKSTQEILFSLPRLLTLIATRVCHDRTHEDAVNHYRHIDFDSADEFETFSGAFRQRMLDIVRSVANLKPKDSFSYIAERVRQMLVLQPNSAYTNDLGFQKDDSPYVQLFEGNCAMLEIIVVGSLKSSEGLDEGFWRFMMELVELILNFKTADPTLARIQLQMIVAFGGVLHLAPPLLLQCLEKIFTFVAFTMPGEEDFIRRKISICEATRVLRRKAASLLVKLAMTMPDALIGIYASISPAIQRLSDERLVLMSEETILKEFLLAIVYFSSTPLVEKAPAFTSLVEPTVRALEDKANVDLTSPSQLMEFMGAPLLASNVQNIQISPGQLQVANPGLVDAFAIKKEQRGQLLGLLSGMSQYLKLTIETKPSGGGNKRVELWADYIPRILRSVLTIIKSIHGLWDPSVWQQFPSDVLRVLATTPQERALFAGTDVSDDLLAVGANEFMNQVTMMSRWLGSIRDQCYHILSRLTYASPNFYTVPSIGQHLLQSLLSDAMHIDNRHWKLILNNVMRPLSLNCPSGFDSTILEPILSPFLRSMVSKLDREWRDLVERGIRLTNEEAEEATDMSDDIIAEKMLRDVTRAYIDLIAALLAPATPAAKKTEENPANILKQSFQNPDLVRFLLWDEAISGPLLSSITHLVTYKDTQTSRKAAVTSSKLLPVLVGHYEFHVWLGKDLLMSLLEALHDPYHQEIHSDIISTIADVYIRLRPVSMLPYETFGSLPGMNVDSLKAFEESLAKKSSAKEQNAIVKGFLQSITGIAISQQGKKQESFVLNIPEKQLLTRQPRQSRDEDREGDAANEWFSGLFDQGSR</sequence>
<reference evidence="4 5" key="1">
    <citation type="submission" date="2009-08" db="EMBL/GenBank/DDBJ databases">
        <title>The Genome Sequence of Spizellomyces punctatus strain DAOM BR117.</title>
        <authorList>
            <consortium name="The Broad Institute Genome Sequencing Platform"/>
            <person name="Russ C."/>
            <person name="Cuomo C."/>
            <person name="Shea T."/>
            <person name="Young S.K."/>
            <person name="Zeng Q."/>
            <person name="Koehrsen M."/>
            <person name="Haas B."/>
            <person name="Borodovsky M."/>
            <person name="Guigo R."/>
            <person name="Alvarado L."/>
            <person name="Berlin A."/>
            <person name="Bochicchio J."/>
            <person name="Borenstein D."/>
            <person name="Chapman S."/>
            <person name="Chen Z."/>
            <person name="Engels R."/>
            <person name="Freedman E."/>
            <person name="Gellesch M."/>
            <person name="Goldberg J."/>
            <person name="Griggs A."/>
            <person name="Gujja S."/>
            <person name="Heiman D."/>
            <person name="Hepburn T."/>
            <person name="Howarth C."/>
            <person name="Jen D."/>
            <person name="Larson L."/>
            <person name="Lewis B."/>
            <person name="Mehta T."/>
            <person name="Park D."/>
            <person name="Pearson M."/>
            <person name="Roberts A."/>
            <person name="Saif S."/>
            <person name="Shenoy N."/>
            <person name="Sisk P."/>
            <person name="Stolte C."/>
            <person name="Sykes S."/>
            <person name="Thomson T."/>
            <person name="Walk T."/>
            <person name="White J."/>
            <person name="Yandava C."/>
            <person name="Burger G."/>
            <person name="Gray M.W."/>
            <person name="Holland P.W.H."/>
            <person name="King N."/>
            <person name="Lang F.B.F."/>
            <person name="Roger A.J."/>
            <person name="Ruiz-Trillo I."/>
            <person name="Lander E."/>
            <person name="Nusbaum C."/>
        </authorList>
    </citation>
    <scope>NUCLEOTIDE SEQUENCE [LARGE SCALE GENOMIC DNA]</scope>
    <source>
        <strain evidence="4 5">DAOM BR117</strain>
    </source>
</reference>
<dbReference type="InterPro" id="IPR016024">
    <property type="entry name" value="ARM-type_fold"/>
</dbReference>
<dbReference type="Gene3D" id="1.25.10.10">
    <property type="entry name" value="Leucine-rich Repeat Variant"/>
    <property type="match status" value="1"/>
</dbReference>
<dbReference type="Pfam" id="PF08389">
    <property type="entry name" value="Xpo1"/>
    <property type="match status" value="1"/>
</dbReference>
<dbReference type="GO" id="GO:0006405">
    <property type="term" value="P:RNA export from nucleus"/>
    <property type="evidence" value="ECO:0007669"/>
    <property type="project" value="TreeGrafter"/>
</dbReference>
<dbReference type="eggNOG" id="KOG2020">
    <property type="taxonomic scope" value="Eukaryota"/>
</dbReference>
<dbReference type="Pfam" id="PF19273">
    <property type="entry name" value="Exportin-5"/>
    <property type="match status" value="1"/>
</dbReference>
<dbReference type="PANTHER" id="PTHR11223:SF3">
    <property type="entry name" value="EXPORTIN-5"/>
    <property type="match status" value="1"/>
</dbReference>
<evidence type="ECO:0000256" key="1">
    <source>
        <dbReference type="SAM" id="MobiDB-lite"/>
    </source>
</evidence>